<comment type="caution">
    <text evidence="1">The sequence shown here is derived from an EMBL/GenBank/DDBJ whole genome shotgun (WGS) entry which is preliminary data.</text>
</comment>
<accession>A0A848G8K0</accession>
<evidence type="ECO:0000313" key="2">
    <source>
        <dbReference type="Proteomes" id="UP000580043"/>
    </source>
</evidence>
<reference evidence="1 2" key="1">
    <citation type="submission" date="2020-04" db="EMBL/GenBank/DDBJ databases">
        <title>Zoogloea sp. G-4-1-14 isolated from soil.</title>
        <authorList>
            <person name="Dahal R.H."/>
        </authorList>
    </citation>
    <scope>NUCLEOTIDE SEQUENCE [LARGE SCALE GENOMIC DNA]</scope>
    <source>
        <strain evidence="1 2">G-4-1-14</strain>
    </source>
</reference>
<proteinExistence type="predicted"/>
<dbReference type="PANTHER" id="PTHR30302">
    <property type="entry name" value="HYDROGENASE 1 MATURATION PROTEASE"/>
    <property type="match status" value="1"/>
</dbReference>
<keyword evidence="1" id="KW-0378">Hydrolase</keyword>
<dbReference type="GO" id="GO:0016485">
    <property type="term" value="P:protein processing"/>
    <property type="evidence" value="ECO:0007669"/>
    <property type="project" value="TreeGrafter"/>
</dbReference>
<dbReference type="AlphaFoldDB" id="A0A848G8K0"/>
<protein>
    <submittedName>
        <fullName evidence="1">Hydrogenase maturation protease</fullName>
    </submittedName>
</protein>
<sequence>MGPCSTAPNGEAERTVSLVILAVGNPSRGDDALGPLLMEELERQAPQGVHLVSDFQLQPEHALDLHGRTLALFIDAGTGTPAPFEFRELKPAAGHAVSSHAFTPSEVLQVYEALHGHPAPPAFLLCVRGEDFILGEPLSASAGQNLEAARRQLQACLATPAAGHWRELLSAT</sequence>
<gene>
    <name evidence="1" type="ORF">HHL15_18550</name>
</gene>
<dbReference type="Proteomes" id="UP000580043">
    <property type="component" value="Unassembled WGS sequence"/>
</dbReference>
<organism evidence="1 2">
    <name type="scientific">Zoogloea dura</name>
    <dbReference type="NCBI Taxonomy" id="2728840"/>
    <lineage>
        <taxon>Bacteria</taxon>
        <taxon>Pseudomonadati</taxon>
        <taxon>Pseudomonadota</taxon>
        <taxon>Betaproteobacteria</taxon>
        <taxon>Rhodocyclales</taxon>
        <taxon>Zoogloeaceae</taxon>
        <taxon>Zoogloea</taxon>
    </lineage>
</organism>
<name>A0A848G8K0_9RHOO</name>
<dbReference type="InterPro" id="IPR023430">
    <property type="entry name" value="Pept_HybD-like_dom_sf"/>
</dbReference>
<evidence type="ECO:0000313" key="1">
    <source>
        <dbReference type="EMBL" id="NML27759.1"/>
    </source>
</evidence>
<dbReference type="PANTHER" id="PTHR30302:SF5">
    <property type="entry name" value="SLR1876 PROTEIN"/>
    <property type="match status" value="1"/>
</dbReference>
<keyword evidence="1" id="KW-0645">Protease</keyword>
<dbReference type="GO" id="GO:0008047">
    <property type="term" value="F:enzyme activator activity"/>
    <property type="evidence" value="ECO:0007669"/>
    <property type="project" value="InterPro"/>
</dbReference>
<dbReference type="GO" id="GO:0004175">
    <property type="term" value="F:endopeptidase activity"/>
    <property type="evidence" value="ECO:0007669"/>
    <property type="project" value="TreeGrafter"/>
</dbReference>
<dbReference type="EMBL" id="JABBGA010000018">
    <property type="protein sequence ID" value="NML27759.1"/>
    <property type="molecule type" value="Genomic_DNA"/>
</dbReference>
<dbReference type="CDD" id="cd06066">
    <property type="entry name" value="H2MP_NAD-link-bidir"/>
    <property type="match status" value="1"/>
</dbReference>
<dbReference type="SUPFAM" id="SSF53163">
    <property type="entry name" value="HybD-like"/>
    <property type="match status" value="1"/>
</dbReference>
<keyword evidence="2" id="KW-1185">Reference proteome</keyword>
<dbReference type="NCBIfam" id="TIGR00072">
    <property type="entry name" value="hydrog_prot"/>
    <property type="match status" value="1"/>
</dbReference>
<dbReference type="Gene3D" id="3.40.50.1450">
    <property type="entry name" value="HybD-like"/>
    <property type="match status" value="1"/>
</dbReference>
<dbReference type="InterPro" id="IPR000671">
    <property type="entry name" value="Peptidase_A31"/>
</dbReference>